<keyword evidence="2" id="KW-1185">Reference proteome</keyword>
<reference evidence="1 2" key="1">
    <citation type="journal article" date="2007" name="Nat. Biotechnol.">
        <title>Complete genome sequence of the erythromycin-producing bacterium Saccharopolyspora erythraea NRRL23338.</title>
        <authorList>
            <person name="Oliynyk M."/>
            <person name="Samborskyy M."/>
            <person name="Lester J.B."/>
            <person name="Mironenko T."/>
            <person name="Scott N."/>
            <person name="Dickens S."/>
            <person name="Haydock S.F."/>
            <person name="Leadlay P.F."/>
        </authorList>
    </citation>
    <scope>NUCLEOTIDE SEQUENCE [LARGE SCALE GENOMIC DNA]</scope>
    <source>
        <strain evidence="2">ATCC 11635 / DSM 40517 / JCM 4748 / NBRC 13426 / NCIMB 8594 / NRRL 2338</strain>
    </source>
</reference>
<accession>A4FC80</accession>
<dbReference type="AlphaFoldDB" id="A4FC80"/>
<dbReference type="KEGG" id="sen:SACE_2355"/>
<name>A4FC80_SACEN</name>
<dbReference type="HOGENOM" id="CLU_043036_0_0_11"/>
<protein>
    <submittedName>
        <fullName evidence="1">Uncharacterized protein</fullName>
    </submittedName>
</protein>
<dbReference type="Pfam" id="PF20611">
    <property type="entry name" value="DUF6801"/>
    <property type="match status" value="1"/>
</dbReference>
<dbReference type="EMBL" id="AM420293">
    <property type="protein sequence ID" value="CAM01655.1"/>
    <property type="molecule type" value="Genomic_DNA"/>
</dbReference>
<sequence length="408" mass="41148">MWTLRSVAVRAAALGLAAGVSAAGLSGVTAVAGTASRTTAGTCGFAHGTESVSGEVSAGFPESAAAGTAIRPDGLSVSLVLPASGVERLRAHGVTAVGGTVGVRIAVRRGDAGRDVSTVPVPVAATPLPASGELRLAVRPEFPAVAVDGPGEVVFELHGVTAVLNPQGQDSDVVCAPVPGEPAVLAAVRVAGAAGPGADPDPPPVPAAPAGLPVSYWIEDSVTRIAKLGSEMSIGRGRFEARTSLQKPYPVTGEVRLPSAQGYFVTFGFAPVTSTVEMVQGGETVGNLKGITFVNGDIVGEVDTTIQVVVRLHDVRVDGVALDVGPDCRTAAPAAIRVQGKLVFRNNPNGVPPTPFTTAYEIPPFTGCGVAEDLDPLLTGLISGPGNGLSGKLVLRCFNNQNCPPEEA</sequence>
<organism evidence="1 2">
    <name type="scientific">Saccharopolyspora erythraea (strain ATCC 11635 / DSM 40517 / JCM 4748 / NBRC 13426 / NCIMB 8594 / NRRL 2338)</name>
    <dbReference type="NCBI Taxonomy" id="405948"/>
    <lineage>
        <taxon>Bacteria</taxon>
        <taxon>Bacillati</taxon>
        <taxon>Actinomycetota</taxon>
        <taxon>Actinomycetes</taxon>
        <taxon>Pseudonocardiales</taxon>
        <taxon>Pseudonocardiaceae</taxon>
        <taxon>Saccharopolyspora</taxon>
    </lineage>
</organism>
<dbReference type="InterPro" id="IPR046542">
    <property type="entry name" value="DUF6801"/>
</dbReference>
<proteinExistence type="predicted"/>
<dbReference type="eggNOG" id="ENOG5034CBK">
    <property type="taxonomic scope" value="Bacteria"/>
</dbReference>
<evidence type="ECO:0000313" key="2">
    <source>
        <dbReference type="Proteomes" id="UP000006728"/>
    </source>
</evidence>
<dbReference type="STRING" id="405948.SACE_2355"/>
<gene>
    <name evidence="1" type="ordered locus">SACE_2355</name>
</gene>
<evidence type="ECO:0000313" key="1">
    <source>
        <dbReference type="EMBL" id="CAM01655.1"/>
    </source>
</evidence>
<dbReference type="Proteomes" id="UP000006728">
    <property type="component" value="Chromosome"/>
</dbReference>